<protein>
    <submittedName>
        <fullName evidence="2">5130_t:CDS:1</fullName>
    </submittedName>
</protein>
<comment type="caution">
    <text evidence="2">The sequence shown here is derived from an EMBL/GenBank/DDBJ whole genome shotgun (WGS) entry which is preliminary data.</text>
</comment>
<evidence type="ECO:0000259" key="1">
    <source>
        <dbReference type="Pfam" id="PF22766"/>
    </source>
</evidence>
<dbReference type="InterPro" id="IPR046362">
    <property type="entry name" value="Zw10/DSL1_C_sf"/>
</dbReference>
<dbReference type="Pfam" id="PF22766">
    <property type="entry name" value="ZW10_C2"/>
    <property type="match status" value="1"/>
</dbReference>
<name>A0A9N9NHB6_9GLOM</name>
<organism evidence="2 3">
    <name type="scientific">Acaulospora morrowiae</name>
    <dbReference type="NCBI Taxonomy" id="94023"/>
    <lineage>
        <taxon>Eukaryota</taxon>
        <taxon>Fungi</taxon>
        <taxon>Fungi incertae sedis</taxon>
        <taxon>Mucoromycota</taxon>
        <taxon>Glomeromycotina</taxon>
        <taxon>Glomeromycetes</taxon>
        <taxon>Diversisporales</taxon>
        <taxon>Acaulosporaceae</taxon>
        <taxon>Acaulospora</taxon>
    </lineage>
</organism>
<evidence type="ECO:0000313" key="3">
    <source>
        <dbReference type="Proteomes" id="UP000789342"/>
    </source>
</evidence>
<dbReference type="PANTHER" id="PTHR12205">
    <property type="entry name" value="CENTROMERE/KINETOCHORE PROTEIN ZW10"/>
    <property type="match status" value="1"/>
</dbReference>
<reference evidence="2" key="1">
    <citation type="submission" date="2021-06" db="EMBL/GenBank/DDBJ databases">
        <authorList>
            <person name="Kallberg Y."/>
            <person name="Tangrot J."/>
            <person name="Rosling A."/>
        </authorList>
    </citation>
    <scope>NUCLEOTIDE SEQUENCE</scope>
    <source>
        <strain evidence="2">CL551</strain>
    </source>
</reference>
<dbReference type="PANTHER" id="PTHR12205:SF0">
    <property type="entry name" value="CENTROMERE_KINETOCHORE PROTEIN ZW10 HOMOLOG"/>
    <property type="match status" value="1"/>
</dbReference>
<evidence type="ECO:0000313" key="2">
    <source>
        <dbReference type="EMBL" id="CAG8732286.1"/>
    </source>
</evidence>
<accession>A0A9N9NHB6</accession>
<dbReference type="GO" id="GO:0005737">
    <property type="term" value="C:cytoplasm"/>
    <property type="evidence" value="ECO:0007669"/>
    <property type="project" value="GOC"/>
</dbReference>
<dbReference type="OrthoDB" id="534815at2759"/>
<keyword evidence="3" id="KW-1185">Reference proteome</keyword>
<dbReference type="AlphaFoldDB" id="A0A9N9NHB6"/>
<dbReference type="EMBL" id="CAJVPV010026710">
    <property type="protein sequence ID" value="CAG8732286.1"/>
    <property type="molecule type" value="Genomic_DNA"/>
</dbReference>
<dbReference type="InterPro" id="IPR055148">
    <property type="entry name" value="ZW10_C_2"/>
</dbReference>
<gene>
    <name evidence="2" type="ORF">AMORRO_LOCUS14116</name>
</gene>
<sequence>ADRLRELGSEWWDIQLDKQKSLFKKDLDEMGGVQQSANDERFEICQRTMNKIVDKMNYLSKILKGILLPTEYYSILGILVDEVLTIMIENLEDLYDISAEESNQLNLIYSRLLILENIFNKNKPNTIENHAKSWNKFRQITDILVLSFAEIMNRFRASELECFTTKELEGLICALFADTELRERNLQEINDGHPHRGNR</sequence>
<dbReference type="GO" id="GO:0007094">
    <property type="term" value="P:mitotic spindle assembly checkpoint signaling"/>
    <property type="evidence" value="ECO:0007669"/>
    <property type="project" value="TreeGrafter"/>
</dbReference>
<dbReference type="Proteomes" id="UP000789342">
    <property type="component" value="Unassembled WGS sequence"/>
</dbReference>
<dbReference type="Gene3D" id="1.10.357.150">
    <property type="match status" value="1"/>
</dbReference>
<feature type="non-terminal residue" evidence="2">
    <location>
        <position position="1"/>
    </location>
</feature>
<dbReference type="GO" id="GO:1990423">
    <property type="term" value="C:RZZ complex"/>
    <property type="evidence" value="ECO:0007669"/>
    <property type="project" value="TreeGrafter"/>
</dbReference>
<proteinExistence type="predicted"/>
<feature type="domain" description="ZW10 C-terminal helical" evidence="1">
    <location>
        <begin position="49"/>
        <end position="189"/>
    </location>
</feature>
<dbReference type="GO" id="GO:0006888">
    <property type="term" value="P:endoplasmic reticulum to Golgi vesicle-mediated transport"/>
    <property type="evidence" value="ECO:0007669"/>
    <property type="project" value="TreeGrafter"/>
</dbReference>